<evidence type="ECO:0000256" key="3">
    <source>
        <dbReference type="ARBA" id="ARBA00022448"/>
    </source>
</evidence>
<keyword evidence="3" id="KW-0813">Transport</keyword>
<feature type="transmembrane region" description="Helical" evidence="8">
    <location>
        <begin position="43"/>
        <end position="64"/>
    </location>
</feature>
<gene>
    <name evidence="12" type="ORF">TWF102_004666</name>
</gene>
<evidence type="ECO:0008006" key="14">
    <source>
        <dbReference type="Google" id="ProtNLM"/>
    </source>
</evidence>
<feature type="transmembrane region" description="Helical" evidence="8">
    <location>
        <begin position="447"/>
        <end position="471"/>
    </location>
</feature>
<feature type="transmembrane region" description="Helical" evidence="8">
    <location>
        <begin position="664"/>
        <end position="685"/>
    </location>
</feature>
<evidence type="ECO:0000313" key="12">
    <source>
        <dbReference type="EMBL" id="KAF3101927.1"/>
    </source>
</evidence>
<feature type="transmembrane region" description="Helical" evidence="8">
    <location>
        <begin position="610"/>
        <end position="637"/>
    </location>
</feature>
<evidence type="ECO:0000313" key="13">
    <source>
        <dbReference type="Proteomes" id="UP000475325"/>
    </source>
</evidence>
<evidence type="ECO:0000256" key="2">
    <source>
        <dbReference type="ARBA" id="ARBA00007779"/>
    </source>
</evidence>
<comment type="similarity">
    <text evidence="2">Belongs to the CSC1 (TC 1.A.17) family.</text>
</comment>
<feature type="transmembrane region" description="Helical" evidence="8">
    <location>
        <begin position="174"/>
        <end position="193"/>
    </location>
</feature>
<feature type="transmembrane region" description="Helical" evidence="8">
    <location>
        <begin position="492"/>
        <end position="517"/>
    </location>
</feature>
<feature type="transmembrane region" description="Helical" evidence="8">
    <location>
        <begin position="691"/>
        <end position="709"/>
    </location>
</feature>
<evidence type="ECO:0000256" key="7">
    <source>
        <dbReference type="SAM" id="MobiDB-lite"/>
    </source>
</evidence>
<comment type="subcellular location">
    <subcellularLocation>
        <location evidence="1">Membrane</location>
        <topology evidence="1">Multi-pass membrane protein</topology>
    </subcellularLocation>
</comment>
<feature type="compositionally biased region" description="Polar residues" evidence="7">
    <location>
        <begin position="919"/>
        <end position="928"/>
    </location>
</feature>
<feature type="compositionally biased region" description="Basic and acidic residues" evidence="7">
    <location>
        <begin position="977"/>
        <end position="999"/>
    </location>
</feature>
<comment type="caution">
    <text evidence="12">The sequence shown here is derived from an EMBL/GenBank/DDBJ whole genome shotgun (WGS) entry which is preliminary data.</text>
</comment>
<dbReference type="GO" id="GO:0005227">
    <property type="term" value="F:calcium-activated cation channel activity"/>
    <property type="evidence" value="ECO:0007669"/>
    <property type="project" value="InterPro"/>
</dbReference>
<dbReference type="PANTHER" id="PTHR13018">
    <property type="entry name" value="PROBABLE MEMBRANE PROTEIN DUF221-RELATED"/>
    <property type="match status" value="1"/>
</dbReference>
<evidence type="ECO:0000259" key="11">
    <source>
        <dbReference type="Pfam" id="PF14703"/>
    </source>
</evidence>
<dbReference type="Pfam" id="PF13967">
    <property type="entry name" value="RSN1_TM"/>
    <property type="match status" value="1"/>
</dbReference>
<sequence>MATTCPWSSSGSLYRRDEDAGQKLLGLLRNSYQRSLYFSDRSFYTSLGTSIGISFGIFALFCLLRPHNATVYAPRLKYSDEKHAPPPIEKGYLAWLSPVFKYKEDDLVNKIGLDAIVFLRFLRMLRNLFATLSLLAIIMIGVNAGCSAKNKHILNGTGNFFIFMSPQIVYGECLYAHILMSWVFPIVICGFIWHSYRKLLQLKVAYFESEEYKSSLHSKTLMVTDVSSQYMSNDGLADIVRRINADPNIKDDMKARIARDMKELPKLVHEHEMTVRRLEGVLAKYLKNPDRLPPNRPTMKPFKDDRKTKGEGKIDAIEYLDERLKMLETRIKEVRGSIDLKKPLPYGFVSFSTMQNAHTVAYATRGKRQAGADVRLAPRPTDLLWHNLAKTKGERRWSRTWGWMLYGFFTVAWIVPNAFIATFLPDISLIGQLWPAFLQSFIEYNSFWVFVQGVIAPLLTSLIFLVLPIIMRRISARQGDFTKTARERHTTTKLFSFFLFNNLIVFTIFGTVWSFVVSVISDTDVNKKSVWQAIKDFRFATQTIYSVFQVSRFWIMYLLQRNLGAVLDLIQFVTLFVRWYSRKFLSPTPREMIEWSAPQPMDFASYYNYFLFYATIAFTFAPIQPLVVPIACLYFTIDSFFRKYAFMYMFVTKTESGGMFWRVLVNRVLVGSSFGNIVTAGVVWINFNGRTAVWALFPIIIPIGFKIYCMRVFDNKLDFYTKVVDAENTTGGAANVISETAQKKHREDRLSDRYGHPALTRKLLTPLVHEKAKHVLARVYSIRNNEEDQFSAVNGSFPFSQSGDNNGMNMQKMQSDKPGLQAPPTGLEHYGFVQEHQLDYNNLAGQQRQEFNYIFDSAAANVGGVQSRGGSPSLRPITPGALSILDNSRPGTPSGLGPSGYATNRMQYTSLGSPGLAPQQLTLPTGRSVSPLARDASASPDPNYYLSQPRLPEGMASDSDLAGLLAAPGGAGHALHDGYDSRAVSRDGYDSRGVSRDGWDDYNSGQQQQHHPQGPVWGYDQYQQPQPQQQPQQQRQPGSQSPQYHQQPNTQQGYQSPQYQQPPTQQGYQSPQYPQQQQQQYHQQQYSPQNQQQQGYNYQPHQPSISPPPPQHQQQQGTGAWSPHYDTGSPHRHQSPAPGQQQQQQQQQYQQQQYQQGYGQGQGQGPSSNYESLRKG</sequence>
<evidence type="ECO:0000256" key="8">
    <source>
        <dbReference type="SAM" id="Phobius"/>
    </source>
</evidence>
<keyword evidence="4 8" id="KW-0812">Transmembrane</keyword>
<feature type="transmembrane region" description="Helical" evidence="8">
    <location>
        <begin position="403"/>
        <end position="427"/>
    </location>
</feature>
<reference evidence="12 13" key="1">
    <citation type="submission" date="2019-06" db="EMBL/GenBank/DDBJ databases">
        <authorList>
            <person name="Palmer J.M."/>
        </authorList>
    </citation>
    <scope>NUCLEOTIDE SEQUENCE [LARGE SCALE GENOMIC DNA]</scope>
    <source>
        <strain evidence="12 13">TWF102</strain>
    </source>
</reference>
<feature type="region of interest" description="Disordered" evidence="7">
    <location>
        <begin position="864"/>
        <end position="952"/>
    </location>
</feature>
<dbReference type="GO" id="GO:0005886">
    <property type="term" value="C:plasma membrane"/>
    <property type="evidence" value="ECO:0007669"/>
    <property type="project" value="TreeGrafter"/>
</dbReference>
<feature type="domain" description="CSC1/OSCA1-like N-terminal transmembrane" evidence="10">
    <location>
        <begin position="42"/>
        <end position="194"/>
    </location>
</feature>
<feature type="transmembrane region" description="Helical" evidence="8">
    <location>
        <begin position="562"/>
        <end position="581"/>
    </location>
</feature>
<feature type="transmembrane region" description="Helical" evidence="8">
    <location>
        <begin position="128"/>
        <end position="145"/>
    </location>
</feature>
<protein>
    <recommendedName>
        <fullName evidence="14">DUF221-domain-containing protein</fullName>
    </recommendedName>
</protein>
<dbReference type="InterPro" id="IPR003864">
    <property type="entry name" value="CSC1/OSCA1-like_7TM"/>
</dbReference>
<feature type="region of interest" description="Disordered" evidence="7">
    <location>
        <begin position="289"/>
        <end position="308"/>
    </location>
</feature>
<feature type="region of interest" description="Disordered" evidence="7">
    <location>
        <begin position="977"/>
        <end position="1176"/>
    </location>
</feature>
<evidence type="ECO:0000256" key="6">
    <source>
        <dbReference type="ARBA" id="ARBA00023136"/>
    </source>
</evidence>
<evidence type="ECO:0000259" key="9">
    <source>
        <dbReference type="Pfam" id="PF02714"/>
    </source>
</evidence>
<feature type="compositionally biased region" description="Polar residues" evidence="7">
    <location>
        <begin position="1166"/>
        <end position="1176"/>
    </location>
</feature>
<dbReference type="InterPro" id="IPR027815">
    <property type="entry name" value="CSC1/OSCA1-like_cyt"/>
</dbReference>
<keyword evidence="5 8" id="KW-1133">Transmembrane helix</keyword>
<evidence type="ECO:0000256" key="5">
    <source>
        <dbReference type="ARBA" id="ARBA00022989"/>
    </source>
</evidence>
<name>A0A7C8N9N7_ORBOL</name>
<dbReference type="Pfam" id="PF02714">
    <property type="entry name" value="RSN1_7TM"/>
    <property type="match status" value="1"/>
</dbReference>
<proteinExistence type="inferred from homology"/>
<dbReference type="PANTHER" id="PTHR13018:SF149">
    <property type="entry name" value="DOMAIN PROTEIN, PUTATIVE (AFU_ORTHOLOGUE AFUA_3G11660)-RELATED"/>
    <property type="match status" value="1"/>
</dbReference>
<dbReference type="EMBL" id="WIQW01000022">
    <property type="protein sequence ID" value="KAF3101927.1"/>
    <property type="molecule type" value="Genomic_DNA"/>
</dbReference>
<dbReference type="Pfam" id="PF14703">
    <property type="entry name" value="PHM7_cyt"/>
    <property type="match status" value="1"/>
</dbReference>
<feature type="compositionally biased region" description="Low complexity" evidence="7">
    <location>
        <begin position="1139"/>
        <end position="1157"/>
    </location>
</feature>
<evidence type="ECO:0000256" key="4">
    <source>
        <dbReference type="ARBA" id="ARBA00022692"/>
    </source>
</evidence>
<feature type="compositionally biased region" description="Polar residues" evidence="7">
    <location>
        <begin position="901"/>
        <end position="912"/>
    </location>
</feature>
<dbReference type="InterPro" id="IPR032880">
    <property type="entry name" value="CSC1/OSCA1-like_N"/>
</dbReference>
<dbReference type="InterPro" id="IPR045122">
    <property type="entry name" value="Csc1-like"/>
</dbReference>
<keyword evidence="6 8" id="KW-0472">Membrane</keyword>
<accession>A0A7C8N9N7</accession>
<evidence type="ECO:0000259" key="10">
    <source>
        <dbReference type="Pfam" id="PF13967"/>
    </source>
</evidence>
<dbReference type="AlphaFoldDB" id="A0A7C8N9N7"/>
<organism evidence="12 13">
    <name type="scientific">Orbilia oligospora</name>
    <name type="common">Nematode-trapping fungus</name>
    <name type="synonym">Arthrobotrys oligospora</name>
    <dbReference type="NCBI Taxonomy" id="2813651"/>
    <lineage>
        <taxon>Eukaryota</taxon>
        <taxon>Fungi</taxon>
        <taxon>Dikarya</taxon>
        <taxon>Ascomycota</taxon>
        <taxon>Pezizomycotina</taxon>
        <taxon>Orbiliomycetes</taxon>
        <taxon>Orbiliales</taxon>
        <taxon>Orbiliaceae</taxon>
        <taxon>Orbilia</taxon>
    </lineage>
</organism>
<dbReference type="Proteomes" id="UP000475325">
    <property type="component" value="Unassembled WGS sequence"/>
</dbReference>
<feature type="domain" description="CSC1/OSCA1-like 7TM region" evidence="9">
    <location>
        <begin position="400"/>
        <end position="682"/>
    </location>
</feature>
<feature type="domain" description="CSC1/OSCA1-like cytosolic" evidence="11">
    <location>
        <begin position="218"/>
        <end position="387"/>
    </location>
</feature>
<feature type="compositionally biased region" description="Low complexity" evidence="7">
    <location>
        <begin position="1005"/>
        <end position="1104"/>
    </location>
</feature>
<evidence type="ECO:0000256" key="1">
    <source>
        <dbReference type="ARBA" id="ARBA00004141"/>
    </source>
</evidence>